<organism evidence="1">
    <name type="scientific">uncultured Caudovirales phage</name>
    <dbReference type="NCBI Taxonomy" id="2100421"/>
    <lineage>
        <taxon>Viruses</taxon>
        <taxon>Duplodnaviria</taxon>
        <taxon>Heunggongvirae</taxon>
        <taxon>Uroviricota</taxon>
        <taxon>Caudoviricetes</taxon>
        <taxon>Peduoviridae</taxon>
        <taxon>Maltschvirus</taxon>
        <taxon>Maltschvirus maltsch</taxon>
    </lineage>
</organism>
<dbReference type="Pfam" id="PF20459">
    <property type="entry name" value="DUF6712"/>
    <property type="match status" value="1"/>
</dbReference>
<accession>A0A6J5R3V9</accession>
<sequence length="189" mass="21559">MAEVLLISENFVKKYTTVNGSVDPNLIYPAVYLAQDKWLLPFLGTDLLNKIKTDVAAGTISGNYQVLLEDYVQKPLLWWVMLELMPQLTYRMDNGTLVQRQSEDTVPVSDAVMKDMIDRARQNAEHYTTLLVDYLCANSSLFPEYSTATWPDRSPRTDVTNTLNYQFSSGNTATSFRPTYSRNIINRIP</sequence>
<reference evidence="1" key="1">
    <citation type="submission" date="2020-05" db="EMBL/GenBank/DDBJ databases">
        <authorList>
            <person name="Chiriac C."/>
            <person name="Salcher M."/>
            <person name="Ghai R."/>
            <person name="Kavagutti S V."/>
        </authorList>
    </citation>
    <scope>NUCLEOTIDE SEQUENCE</scope>
</reference>
<dbReference type="InterPro" id="IPR046558">
    <property type="entry name" value="DUF6712"/>
</dbReference>
<dbReference type="EMBL" id="LR797129">
    <property type="protein sequence ID" value="CAB4188251.1"/>
    <property type="molecule type" value="Genomic_DNA"/>
</dbReference>
<evidence type="ECO:0000313" key="1">
    <source>
        <dbReference type="EMBL" id="CAB4188251.1"/>
    </source>
</evidence>
<proteinExistence type="predicted"/>
<protein>
    <submittedName>
        <fullName evidence="1">Uncharacterized protein</fullName>
    </submittedName>
</protein>
<name>A0A6J5R3V9_9CAUD</name>
<gene>
    <name evidence="1" type="ORF">UFOVP1175_5</name>
</gene>